<comment type="caution">
    <text evidence="1">The sequence shown here is derived from an EMBL/GenBank/DDBJ whole genome shotgun (WGS) entry which is preliminary data.</text>
</comment>
<evidence type="ECO:0000313" key="1">
    <source>
        <dbReference type="EMBL" id="RSU07126.1"/>
    </source>
</evidence>
<dbReference type="EMBL" id="NGJZ01000002">
    <property type="protein sequence ID" value="RSU07126.1"/>
    <property type="molecule type" value="Genomic_DNA"/>
</dbReference>
<dbReference type="AlphaFoldDB" id="A0A430AGR8"/>
<organism evidence="1 2">
    <name type="scientific">Vagococcus entomophilus</name>
    <dbReference type="NCBI Taxonomy" id="1160095"/>
    <lineage>
        <taxon>Bacteria</taxon>
        <taxon>Bacillati</taxon>
        <taxon>Bacillota</taxon>
        <taxon>Bacilli</taxon>
        <taxon>Lactobacillales</taxon>
        <taxon>Enterococcaceae</taxon>
        <taxon>Vagococcus</taxon>
    </lineage>
</organism>
<name>A0A430AGR8_9ENTE</name>
<protein>
    <recommendedName>
        <fullName evidence="3">DUF2187 domain-containing protein</fullName>
    </recommendedName>
</protein>
<evidence type="ECO:0008006" key="3">
    <source>
        <dbReference type="Google" id="ProtNLM"/>
    </source>
</evidence>
<sequence length="70" mass="8201">MEKEQVATQRNYICHSSNFDQPFTGCVIKKLENSCIVEIIRWTAEDEFMVFDLLSKTVIPYAQIVKKEDE</sequence>
<dbReference type="Proteomes" id="UP000288669">
    <property type="component" value="Unassembled WGS sequence"/>
</dbReference>
<dbReference type="RefSeq" id="WP_126824666.1">
    <property type="nucleotide sequence ID" value="NZ_JBHLWU010000002.1"/>
</dbReference>
<reference evidence="1 2" key="1">
    <citation type="submission" date="2017-05" db="EMBL/GenBank/DDBJ databases">
        <title>Vagococcus spp. assemblies.</title>
        <authorList>
            <person name="Gulvik C.A."/>
        </authorList>
    </citation>
    <scope>NUCLEOTIDE SEQUENCE [LARGE SCALE GENOMIC DNA]</scope>
    <source>
        <strain evidence="1 2">DSM 24756</strain>
    </source>
</reference>
<dbReference type="OrthoDB" id="2187133at2"/>
<accession>A0A430AGR8</accession>
<keyword evidence="2" id="KW-1185">Reference proteome</keyword>
<proteinExistence type="predicted"/>
<evidence type="ECO:0000313" key="2">
    <source>
        <dbReference type="Proteomes" id="UP000288669"/>
    </source>
</evidence>
<gene>
    <name evidence="1" type="ORF">CBF30_07675</name>
</gene>